<evidence type="ECO:0000256" key="5">
    <source>
        <dbReference type="ARBA" id="ARBA00023136"/>
    </source>
</evidence>
<evidence type="ECO:0000259" key="8">
    <source>
        <dbReference type="SMART" id="SM00244"/>
    </source>
</evidence>
<gene>
    <name evidence="9" type="primary">hflC</name>
    <name evidence="9" type="ORF">EMUCRT_0874</name>
</gene>
<evidence type="ECO:0000313" key="9">
    <source>
        <dbReference type="EMBL" id="KJV63420.1"/>
    </source>
</evidence>
<dbReference type="PRINTS" id="PR00721">
    <property type="entry name" value="STOMATIN"/>
</dbReference>
<keyword evidence="3 7" id="KW-0812">Transmembrane</keyword>
<evidence type="ECO:0000313" key="10">
    <source>
        <dbReference type="Proteomes" id="UP000033546"/>
    </source>
</evidence>
<evidence type="ECO:0000256" key="7">
    <source>
        <dbReference type="SAM" id="Phobius"/>
    </source>
</evidence>
<dbReference type="InterPro" id="IPR036013">
    <property type="entry name" value="Band_7/SPFH_dom_sf"/>
</dbReference>
<dbReference type="Pfam" id="PF01145">
    <property type="entry name" value="Band_7"/>
    <property type="match status" value="1"/>
</dbReference>
<comment type="function">
    <text evidence="6">HflC and HflK could regulate a protease.</text>
</comment>
<reference evidence="9 10" key="1">
    <citation type="submission" date="2015-02" db="EMBL/GenBank/DDBJ databases">
        <title>Genome Sequencing of Rickettsiales.</title>
        <authorList>
            <person name="Daugherty S.C."/>
            <person name="Su Q."/>
            <person name="Abolude K."/>
            <person name="Beier-Sexton M."/>
            <person name="Carlyon J.A."/>
            <person name="Carter R."/>
            <person name="Day N.P."/>
            <person name="Dumler S.J."/>
            <person name="Dyachenko V."/>
            <person name="Godinez A."/>
            <person name="Kurtti T.J."/>
            <person name="Lichay M."/>
            <person name="Mullins K.E."/>
            <person name="Ott S."/>
            <person name="Pappas-Brown V."/>
            <person name="Paris D.H."/>
            <person name="Patel P."/>
            <person name="Richards A.L."/>
            <person name="Sadzewicz L."/>
            <person name="Sears K."/>
            <person name="Seidman D."/>
            <person name="Sengamalay N."/>
            <person name="Stenos J."/>
            <person name="Tallon L.J."/>
            <person name="Vincent G."/>
            <person name="Fraser C.M."/>
            <person name="Munderloh U."/>
            <person name="Dunning-Hotopp J.C."/>
        </authorList>
    </citation>
    <scope>NUCLEOTIDE SEQUENCE [LARGE SCALE GENOMIC DNA]</scope>
    <source>
        <strain evidence="9 10">EmCRT</strain>
    </source>
</reference>
<evidence type="ECO:0000256" key="3">
    <source>
        <dbReference type="ARBA" id="ARBA00022692"/>
    </source>
</evidence>
<evidence type="ECO:0000256" key="1">
    <source>
        <dbReference type="ARBA" id="ARBA00004167"/>
    </source>
</evidence>
<dbReference type="SUPFAM" id="SSF117892">
    <property type="entry name" value="Band 7/SPFH domain"/>
    <property type="match status" value="1"/>
</dbReference>
<dbReference type="GO" id="GO:0016020">
    <property type="term" value="C:membrane"/>
    <property type="evidence" value="ECO:0007669"/>
    <property type="project" value="UniProtKB-SubCell"/>
</dbReference>
<dbReference type="AlphaFoldDB" id="A0A0F3N5R9"/>
<dbReference type="PANTHER" id="PTHR42911">
    <property type="entry name" value="MODULATOR OF FTSH PROTEASE HFLC"/>
    <property type="match status" value="1"/>
</dbReference>
<dbReference type="PIRSF" id="PIRSF005651">
    <property type="entry name" value="HflC"/>
    <property type="match status" value="1"/>
</dbReference>
<evidence type="ECO:0000256" key="6">
    <source>
        <dbReference type="PIRNR" id="PIRNR005651"/>
    </source>
</evidence>
<dbReference type="Proteomes" id="UP000033546">
    <property type="component" value="Unassembled WGS sequence"/>
</dbReference>
<sequence>MNNKPFKFILGFFTIATVVVLLNSMFIVDEAHQSIVLQFGRVVKQIHDSGLYFKVPLIQKVVYIDKRIIDINSDSREVIAADQKRFIVDSYAKYRIVDSVKFYQTVRNETGLKNRLSSIIESNIREKIGNVSLINFLNEARSEVMAVIQEGVSKDSKKFGIEMIDVRIKRADLPEENSMAIFRRMQTDREKEAKEIRAEGEAASQRIKADADLQTRIIIANALKEAQIIRGNGDATASKIYNDALTVDPNFFRFYRTMQAYKHAFNGKNTRIILSPNNDFINLFNKERGK</sequence>
<feature type="transmembrane region" description="Helical" evidence="7">
    <location>
        <begin position="6"/>
        <end position="28"/>
    </location>
</feature>
<dbReference type="Gene3D" id="3.30.479.30">
    <property type="entry name" value="Band 7 domain"/>
    <property type="match status" value="1"/>
</dbReference>
<dbReference type="EMBL" id="LANU01000003">
    <property type="protein sequence ID" value="KJV63420.1"/>
    <property type="molecule type" value="Genomic_DNA"/>
</dbReference>
<name>A0A0F3N5R9_9RICK</name>
<dbReference type="PANTHER" id="PTHR42911:SF1">
    <property type="entry name" value="MODULATOR OF FTSH PROTEASE HFLC"/>
    <property type="match status" value="1"/>
</dbReference>
<feature type="domain" description="Band 7" evidence="8">
    <location>
        <begin position="23"/>
        <end position="185"/>
    </location>
</feature>
<accession>A0A0F3N5R9</accession>
<comment type="subcellular location">
    <subcellularLocation>
        <location evidence="1">Membrane</location>
        <topology evidence="1">Single-pass membrane protein</topology>
    </subcellularLocation>
</comment>
<comment type="caution">
    <text evidence="9">The sequence shown here is derived from an EMBL/GenBank/DDBJ whole genome shotgun (WGS) entry which is preliminary data.</text>
</comment>
<dbReference type="RefSeq" id="WP_045805156.1">
    <property type="nucleotide sequence ID" value="NZ_LANU01000003.1"/>
</dbReference>
<dbReference type="SMART" id="SM00244">
    <property type="entry name" value="PHB"/>
    <property type="match status" value="1"/>
</dbReference>
<dbReference type="InterPro" id="IPR001107">
    <property type="entry name" value="Band_7"/>
</dbReference>
<comment type="similarity">
    <text evidence="2 6">Belongs to the band 7/mec-2 family. HflC subfamily.</text>
</comment>
<protein>
    <recommendedName>
        <fullName evidence="6">Protein HflC</fullName>
    </recommendedName>
</protein>
<dbReference type="PATRIC" id="fig|1359167.3.peg.840"/>
<organism evidence="9 10">
    <name type="scientific">Ehrlichia cf. muris str. EmCRT</name>
    <dbReference type="NCBI Taxonomy" id="1359167"/>
    <lineage>
        <taxon>Bacteria</taxon>
        <taxon>Pseudomonadati</taxon>
        <taxon>Pseudomonadota</taxon>
        <taxon>Alphaproteobacteria</taxon>
        <taxon>Rickettsiales</taxon>
        <taxon>Anaplasmataceae</taxon>
        <taxon>Ehrlichia</taxon>
    </lineage>
</organism>
<keyword evidence="5 7" id="KW-0472">Membrane</keyword>
<proteinExistence type="inferred from homology"/>
<keyword evidence="4 7" id="KW-1133">Transmembrane helix</keyword>
<dbReference type="InterPro" id="IPR001972">
    <property type="entry name" value="Stomatin_HflK_fam"/>
</dbReference>
<dbReference type="InterPro" id="IPR010200">
    <property type="entry name" value="HflC"/>
</dbReference>
<dbReference type="CDD" id="cd03405">
    <property type="entry name" value="SPFH_HflC"/>
    <property type="match status" value="1"/>
</dbReference>
<evidence type="ECO:0000256" key="2">
    <source>
        <dbReference type="ARBA" id="ARBA00007862"/>
    </source>
</evidence>
<evidence type="ECO:0000256" key="4">
    <source>
        <dbReference type="ARBA" id="ARBA00022989"/>
    </source>
</evidence>